<keyword evidence="2" id="KW-0680">Restriction system</keyword>
<dbReference type="Pfam" id="PF01420">
    <property type="entry name" value="Methylase_S"/>
    <property type="match status" value="2"/>
</dbReference>
<comment type="similarity">
    <text evidence="1">Belongs to the type-I restriction system S methylase family.</text>
</comment>
<comment type="caution">
    <text evidence="5">The sequence shown here is derived from an EMBL/GenBank/DDBJ whole genome shotgun (WGS) entry which is preliminary data.</text>
</comment>
<evidence type="ECO:0000256" key="1">
    <source>
        <dbReference type="ARBA" id="ARBA00010923"/>
    </source>
</evidence>
<dbReference type="InterPro" id="IPR044946">
    <property type="entry name" value="Restrct_endonuc_typeI_TRD_sf"/>
</dbReference>
<feature type="domain" description="Type I restriction modification DNA specificity" evidence="4">
    <location>
        <begin position="26"/>
        <end position="189"/>
    </location>
</feature>
<dbReference type="GO" id="GO:0016787">
    <property type="term" value="F:hydrolase activity"/>
    <property type="evidence" value="ECO:0007669"/>
    <property type="project" value="UniProtKB-KW"/>
</dbReference>
<dbReference type="EMBL" id="SIJK02000016">
    <property type="protein sequence ID" value="MBP1466204.1"/>
    <property type="molecule type" value="Genomic_DNA"/>
</dbReference>
<dbReference type="RefSeq" id="WP_135478208.1">
    <property type="nucleotide sequence ID" value="NZ_SIJK02000016.1"/>
</dbReference>
<evidence type="ECO:0000313" key="6">
    <source>
        <dbReference type="Proteomes" id="UP001193081"/>
    </source>
</evidence>
<dbReference type="PANTHER" id="PTHR30408">
    <property type="entry name" value="TYPE-1 RESTRICTION ENZYME ECOKI SPECIFICITY PROTEIN"/>
    <property type="match status" value="1"/>
</dbReference>
<keyword evidence="6" id="KW-1185">Reference proteome</keyword>
<evidence type="ECO:0000259" key="4">
    <source>
        <dbReference type="Pfam" id="PF01420"/>
    </source>
</evidence>
<sequence length="442" mass="49552">MTTEPVLLQDVAEAQNGEAQSTENLPNGWRVVSLEKIAKFNIGRTPARNEVRYWSEGIYNWVSIADMRELMIITNTKERVSEEANKQVFRGKLIQPGTLLMSFKLTIGRTSVLGIEAFHNEAIVSFELSENIDRDYLMFYLSQLDYSDHQDRAVKGNTLNKDKIAQLPISLPPLAEQRAIAAALRAAQAAVQARRRTIELVRERKAALMQALFTRGTRGEPTELTEIGEVPQGWEIYRLRDVLGEGFIQTGPFGSQLHASDYQPSGIPVVNPTHLRFNYIDESELPFIDKSLANTLSKHYLQKGDILISRRGDFSRYSFVGDKYVGWFCGTGCLLIRVKNLAVDNFFLSVSIGTELSQKYLKNNSVGSIMPNLNTQILFELPLLLPPLAEQREIAEALQACDAVIAALEQEAALHEELFRALLEELMTGRVRVVSPGALVEP</sequence>
<name>A0ABS4D9S9_9CHLR</name>
<dbReference type="CDD" id="cd17244">
    <property type="entry name" value="RMtype1_S_Apa101655I-TRD2-CR2_like"/>
    <property type="match status" value="1"/>
</dbReference>
<keyword evidence="3" id="KW-0238">DNA-binding</keyword>
<dbReference type="Gene3D" id="1.10.287.1120">
    <property type="entry name" value="Bipartite methylase S protein"/>
    <property type="match status" value="1"/>
</dbReference>
<reference evidence="5 6" key="1">
    <citation type="submission" date="2021-03" db="EMBL/GenBank/DDBJ databases">
        <authorList>
            <person name="Grouzdev D.S."/>
        </authorList>
    </citation>
    <scope>NUCLEOTIDE SEQUENCE [LARGE SCALE GENOMIC DNA]</scope>
    <source>
        <strain evidence="5 6">M50-1</strain>
    </source>
</reference>
<dbReference type="SUPFAM" id="SSF116734">
    <property type="entry name" value="DNA methylase specificity domain"/>
    <property type="match status" value="2"/>
</dbReference>
<keyword evidence="5" id="KW-0540">Nuclease</keyword>
<dbReference type="Gene3D" id="3.90.220.20">
    <property type="entry name" value="DNA methylase specificity domains"/>
    <property type="match status" value="2"/>
</dbReference>
<protein>
    <submittedName>
        <fullName evidence="5">Restriction endonuclease subunit S</fullName>
        <ecNumber evidence="5">3.1.21.-</ecNumber>
    </submittedName>
</protein>
<dbReference type="EC" id="3.1.21.-" evidence="5"/>
<evidence type="ECO:0000256" key="3">
    <source>
        <dbReference type="ARBA" id="ARBA00023125"/>
    </source>
</evidence>
<dbReference type="InterPro" id="IPR000055">
    <property type="entry name" value="Restrct_endonuc_typeI_TRD"/>
</dbReference>
<keyword evidence="5" id="KW-0378">Hydrolase</keyword>
<proteinExistence type="inferred from homology"/>
<accession>A0ABS4D9S9</accession>
<dbReference type="PANTHER" id="PTHR30408:SF12">
    <property type="entry name" value="TYPE I RESTRICTION ENZYME MJAVIII SPECIFICITY SUBUNIT"/>
    <property type="match status" value="1"/>
</dbReference>
<gene>
    <name evidence="5" type="ORF">EYB53_010850</name>
</gene>
<dbReference type="GO" id="GO:0004519">
    <property type="term" value="F:endonuclease activity"/>
    <property type="evidence" value="ECO:0007669"/>
    <property type="project" value="UniProtKB-KW"/>
</dbReference>
<organism evidence="5 6">
    <name type="scientific">Candidatus Chloroploca mongolica</name>
    <dbReference type="NCBI Taxonomy" id="2528176"/>
    <lineage>
        <taxon>Bacteria</taxon>
        <taxon>Bacillati</taxon>
        <taxon>Chloroflexota</taxon>
        <taxon>Chloroflexia</taxon>
        <taxon>Chloroflexales</taxon>
        <taxon>Chloroflexineae</taxon>
        <taxon>Oscillochloridaceae</taxon>
        <taxon>Candidatus Chloroploca</taxon>
    </lineage>
</organism>
<keyword evidence="5" id="KW-0255">Endonuclease</keyword>
<dbReference type="InterPro" id="IPR052021">
    <property type="entry name" value="Type-I_RS_S_subunit"/>
</dbReference>
<evidence type="ECO:0000256" key="2">
    <source>
        <dbReference type="ARBA" id="ARBA00022747"/>
    </source>
</evidence>
<feature type="domain" description="Type I restriction modification DNA specificity" evidence="4">
    <location>
        <begin position="231"/>
        <end position="410"/>
    </location>
</feature>
<evidence type="ECO:0000313" key="5">
    <source>
        <dbReference type="EMBL" id="MBP1466204.1"/>
    </source>
</evidence>
<dbReference type="Proteomes" id="UP001193081">
    <property type="component" value="Unassembled WGS sequence"/>
</dbReference>